<dbReference type="Proteomes" id="UP000446348">
    <property type="component" value="Unassembled WGS sequence"/>
</dbReference>
<accession>A0A845RKY7</accession>
<sequence length="78" mass="8840">MLCIYFIMSARRHDKIGHQGGSGLRPRIAPAIWDKINALHLFYHVYKHSSIYQTPVGKPFAYRPVPPLTAGHTAKIPM</sequence>
<proteinExistence type="predicted"/>
<gene>
    <name evidence="1" type="ORF">D3Z39_12005</name>
</gene>
<dbReference type="AlphaFoldDB" id="A0A845RKY7"/>
<protein>
    <submittedName>
        <fullName evidence="1">Uncharacterized protein</fullName>
    </submittedName>
</protein>
<organism evidence="1 2">
    <name type="scientific">Anaerotruncus colihominis</name>
    <dbReference type="NCBI Taxonomy" id="169435"/>
    <lineage>
        <taxon>Bacteria</taxon>
        <taxon>Bacillati</taxon>
        <taxon>Bacillota</taxon>
        <taxon>Clostridia</taxon>
        <taxon>Eubacteriales</taxon>
        <taxon>Oscillospiraceae</taxon>
        <taxon>Anaerotruncus</taxon>
    </lineage>
</organism>
<reference evidence="1 2" key="1">
    <citation type="submission" date="2018-08" db="EMBL/GenBank/DDBJ databases">
        <title>Murine metabolic-syndrome-specific gut microbial biobank.</title>
        <authorList>
            <person name="Liu C."/>
        </authorList>
    </citation>
    <scope>NUCLEOTIDE SEQUENCE [LARGE SCALE GENOMIC DNA]</scope>
    <source>
        <strain evidence="1 2">X69</strain>
    </source>
</reference>
<evidence type="ECO:0000313" key="1">
    <source>
        <dbReference type="EMBL" id="NBI79578.1"/>
    </source>
</evidence>
<evidence type="ECO:0000313" key="2">
    <source>
        <dbReference type="Proteomes" id="UP000446348"/>
    </source>
</evidence>
<dbReference type="EMBL" id="QXWZ01000022">
    <property type="protein sequence ID" value="NBI79578.1"/>
    <property type="molecule type" value="Genomic_DNA"/>
</dbReference>
<name>A0A845RKY7_9FIRM</name>
<comment type="caution">
    <text evidence="1">The sequence shown here is derived from an EMBL/GenBank/DDBJ whole genome shotgun (WGS) entry which is preliminary data.</text>
</comment>